<dbReference type="InterPro" id="IPR022536">
    <property type="entry name" value="EspC"/>
</dbReference>
<protein>
    <recommendedName>
        <fullName evidence="3">Excreted virulence factor EspC, type VII ESX diderm</fullName>
    </recommendedName>
</protein>
<evidence type="ECO:0008006" key="3">
    <source>
        <dbReference type="Google" id="ProtNLM"/>
    </source>
</evidence>
<dbReference type="EMBL" id="BSUN01000001">
    <property type="protein sequence ID" value="GMA36182.1"/>
    <property type="molecule type" value="Genomic_DNA"/>
</dbReference>
<dbReference type="RefSeq" id="WP_284328435.1">
    <property type="nucleotide sequence ID" value="NZ_BSUN01000001.1"/>
</dbReference>
<sequence>MTGETVAGPTEIAVVFEGLDRSAQQMAAGARAAASAQRAIDGATVSTTSLGVINAPLGAAVAAMARRADALVTGLDDVANAVAGNTATLARSWREVEDEAQVGATRLAEALTEVDGVTP</sequence>
<accession>A0ABQ6IG93</accession>
<reference evidence="2" key="1">
    <citation type="journal article" date="2019" name="Int. J. Syst. Evol. Microbiol.">
        <title>The Global Catalogue of Microorganisms (GCM) 10K type strain sequencing project: providing services to taxonomists for standard genome sequencing and annotation.</title>
        <authorList>
            <consortium name="The Broad Institute Genomics Platform"/>
            <consortium name="The Broad Institute Genome Sequencing Center for Infectious Disease"/>
            <person name="Wu L."/>
            <person name="Ma J."/>
        </authorList>
    </citation>
    <scope>NUCLEOTIDE SEQUENCE [LARGE SCALE GENOMIC DNA]</scope>
    <source>
        <strain evidence="2">NBRC 112299</strain>
    </source>
</reference>
<gene>
    <name evidence="1" type="ORF">GCM10025876_23860</name>
</gene>
<keyword evidence="2" id="KW-1185">Reference proteome</keyword>
<dbReference type="Pfam" id="PF10824">
    <property type="entry name" value="T7SS_ESX_EspC"/>
    <property type="match status" value="1"/>
</dbReference>
<dbReference type="Proteomes" id="UP001157125">
    <property type="component" value="Unassembled WGS sequence"/>
</dbReference>
<name>A0ABQ6IG93_9MICO</name>
<evidence type="ECO:0000313" key="1">
    <source>
        <dbReference type="EMBL" id="GMA36182.1"/>
    </source>
</evidence>
<comment type="caution">
    <text evidence="1">The sequence shown here is derived from an EMBL/GenBank/DDBJ whole genome shotgun (WGS) entry which is preliminary data.</text>
</comment>
<organism evidence="1 2">
    <name type="scientific">Demequina litorisediminis</name>
    <dbReference type="NCBI Taxonomy" id="1849022"/>
    <lineage>
        <taxon>Bacteria</taxon>
        <taxon>Bacillati</taxon>
        <taxon>Actinomycetota</taxon>
        <taxon>Actinomycetes</taxon>
        <taxon>Micrococcales</taxon>
        <taxon>Demequinaceae</taxon>
        <taxon>Demequina</taxon>
    </lineage>
</organism>
<proteinExistence type="predicted"/>
<evidence type="ECO:0000313" key="2">
    <source>
        <dbReference type="Proteomes" id="UP001157125"/>
    </source>
</evidence>